<feature type="compositionally biased region" description="Low complexity" evidence="6">
    <location>
        <begin position="98"/>
        <end position="113"/>
    </location>
</feature>
<name>A0A1H8VHU9_9BACL</name>
<evidence type="ECO:0000256" key="1">
    <source>
        <dbReference type="ARBA" id="ARBA00004162"/>
    </source>
</evidence>
<reference evidence="9 12" key="2">
    <citation type="submission" date="2021-06" db="EMBL/GenBank/DDBJ databases">
        <title>Whole genome sequence of Paenibacillus sophorae DSM23020 for comparative genomics.</title>
        <authorList>
            <person name="Kim M.-J."/>
            <person name="Lee G."/>
            <person name="Shin J.-H."/>
        </authorList>
    </citation>
    <scope>NUCLEOTIDE SEQUENCE [LARGE SCALE GENOMIC DNA]</scope>
    <source>
        <strain evidence="9 12">DSM 23020</strain>
    </source>
</reference>
<evidence type="ECO:0000256" key="4">
    <source>
        <dbReference type="ARBA" id="ARBA00022989"/>
    </source>
</evidence>
<dbReference type="EMBL" id="CP076607">
    <property type="protein sequence ID" value="QWU15442.1"/>
    <property type="molecule type" value="Genomic_DNA"/>
</dbReference>
<protein>
    <submittedName>
        <fullName evidence="10">Phage shock protein C (PspC) family protein</fullName>
    </submittedName>
    <submittedName>
        <fullName evidence="9">PspC domain-containing protein</fullName>
    </submittedName>
</protein>
<evidence type="ECO:0000256" key="6">
    <source>
        <dbReference type="SAM" id="MobiDB-lite"/>
    </source>
</evidence>
<dbReference type="STRING" id="1333845.SAMN04487895_12449"/>
<feature type="compositionally biased region" description="Basic and acidic residues" evidence="6">
    <location>
        <begin position="114"/>
        <end position="123"/>
    </location>
</feature>
<evidence type="ECO:0000256" key="5">
    <source>
        <dbReference type="ARBA" id="ARBA00023136"/>
    </source>
</evidence>
<keyword evidence="2" id="KW-1003">Cell membrane</keyword>
<dbReference type="RefSeq" id="WP_036596684.1">
    <property type="nucleotide sequence ID" value="NZ_CP076607.1"/>
</dbReference>
<dbReference type="OrthoDB" id="9815286at2"/>
<dbReference type="PANTHER" id="PTHR33885:SF3">
    <property type="entry name" value="PHAGE SHOCK PROTEIN C"/>
    <property type="match status" value="1"/>
</dbReference>
<keyword evidence="12" id="KW-1185">Reference proteome</keyword>
<dbReference type="Proteomes" id="UP000198809">
    <property type="component" value="Unassembled WGS sequence"/>
</dbReference>
<proteinExistence type="predicted"/>
<organism evidence="10 11">
    <name type="scientific">Paenibacillus sophorae</name>
    <dbReference type="NCBI Taxonomy" id="1333845"/>
    <lineage>
        <taxon>Bacteria</taxon>
        <taxon>Bacillati</taxon>
        <taxon>Bacillota</taxon>
        <taxon>Bacilli</taxon>
        <taxon>Bacillales</taxon>
        <taxon>Paenibacillaceae</taxon>
        <taxon>Paenibacillus</taxon>
    </lineage>
</organism>
<evidence type="ECO:0000256" key="3">
    <source>
        <dbReference type="ARBA" id="ARBA00022692"/>
    </source>
</evidence>
<feature type="transmembrane region" description="Helical" evidence="7">
    <location>
        <begin position="35"/>
        <end position="57"/>
    </location>
</feature>
<gene>
    <name evidence="9" type="ORF">KP014_26815</name>
    <name evidence="10" type="ORF">SAMN04487895_12449</name>
</gene>
<dbReference type="InterPro" id="IPR007168">
    <property type="entry name" value="Phageshock_PspC_N"/>
</dbReference>
<dbReference type="EMBL" id="FODH01000024">
    <property type="protein sequence ID" value="SEP15042.1"/>
    <property type="molecule type" value="Genomic_DNA"/>
</dbReference>
<feature type="region of interest" description="Disordered" evidence="6">
    <location>
        <begin position="84"/>
        <end position="134"/>
    </location>
</feature>
<keyword evidence="3 7" id="KW-0812">Transmembrane</keyword>
<comment type="subcellular location">
    <subcellularLocation>
        <location evidence="1">Cell membrane</location>
        <topology evidence="1">Single-pass membrane protein</topology>
    </subcellularLocation>
</comment>
<evidence type="ECO:0000256" key="7">
    <source>
        <dbReference type="SAM" id="Phobius"/>
    </source>
</evidence>
<keyword evidence="4 7" id="KW-1133">Transmembrane helix</keyword>
<sequence length="169" mass="18502">MTRLYRSTRDKVLTGLTGGLAEVIGIDSTLLRILLLISIPFTGGAVIPVYFIAALIFPKEPGPYPPYGFGPEMADGGYGPHYKGEDGYGRRGCGPRGPFGHSGPFGSSGSRPYGRSDHYDPRYSKTAGYSAQDSGLDDMMKDIEKKAMQKEIEELRRKLAKYEDKKGEV</sequence>
<keyword evidence="5 7" id="KW-0472">Membrane</keyword>
<dbReference type="Pfam" id="PF04024">
    <property type="entry name" value="PspC"/>
    <property type="match status" value="1"/>
</dbReference>
<evidence type="ECO:0000313" key="10">
    <source>
        <dbReference type="EMBL" id="SEP15042.1"/>
    </source>
</evidence>
<dbReference type="InterPro" id="IPR052027">
    <property type="entry name" value="PspC"/>
</dbReference>
<accession>A0A1H8VHU9</accession>
<evidence type="ECO:0000313" key="12">
    <source>
        <dbReference type="Proteomes" id="UP000683429"/>
    </source>
</evidence>
<evidence type="ECO:0000313" key="11">
    <source>
        <dbReference type="Proteomes" id="UP000198809"/>
    </source>
</evidence>
<dbReference type="GO" id="GO:0005886">
    <property type="term" value="C:plasma membrane"/>
    <property type="evidence" value="ECO:0007669"/>
    <property type="project" value="UniProtKB-SubCell"/>
</dbReference>
<dbReference type="AlphaFoldDB" id="A0A1H8VHU9"/>
<evidence type="ECO:0000313" key="9">
    <source>
        <dbReference type="EMBL" id="QWU15442.1"/>
    </source>
</evidence>
<feature type="domain" description="Phage shock protein PspC N-terminal" evidence="8">
    <location>
        <begin position="3"/>
        <end position="60"/>
    </location>
</feature>
<dbReference type="PANTHER" id="PTHR33885">
    <property type="entry name" value="PHAGE SHOCK PROTEIN C"/>
    <property type="match status" value="1"/>
</dbReference>
<evidence type="ECO:0000259" key="8">
    <source>
        <dbReference type="Pfam" id="PF04024"/>
    </source>
</evidence>
<dbReference type="Proteomes" id="UP000683429">
    <property type="component" value="Chromosome"/>
</dbReference>
<evidence type="ECO:0000256" key="2">
    <source>
        <dbReference type="ARBA" id="ARBA00022475"/>
    </source>
</evidence>
<reference evidence="10 11" key="1">
    <citation type="submission" date="2016-10" db="EMBL/GenBank/DDBJ databases">
        <authorList>
            <person name="de Groot N.N."/>
        </authorList>
    </citation>
    <scope>NUCLEOTIDE SEQUENCE [LARGE SCALE GENOMIC DNA]</scope>
    <source>
        <strain evidence="10 11">CGMCC 1.10238</strain>
    </source>
</reference>